<dbReference type="EMBL" id="BPLQ01006841">
    <property type="protein sequence ID" value="GIY25578.1"/>
    <property type="molecule type" value="Genomic_DNA"/>
</dbReference>
<dbReference type="Proteomes" id="UP001054837">
    <property type="component" value="Unassembled WGS sequence"/>
</dbReference>
<gene>
    <name evidence="2" type="primary">AVEN_230904_1</name>
    <name evidence="2" type="ORF">CDAR_262911</name>
</gene>
<proteinExistence type="predicted"/>
<evidence type="ECO:0000313" key="3">
    <source>
        <dbReference type="Proteomes" id="UP001054837"/>
    </source>
</evidence>
<sequence length="143" mass="16584">MLPLLFKRNVVFNPYLKIFPFNSQNRGTSLRDEVPHLRNTLRETNGQESDENALELLEKFCNTKLQSLTRNQHLNNFESQMMDIAEMKNDKKKCSNPEPKRGKQLTSIIDQLKINKTKDSAPNSKNKKKNPLVWQPQTANDGE</sequence>
<reference evidence="2 3" key="1">
    <citation type="submission" date="2021-06" db="EMBL/GenBank/DDBJ databases">
        <title>Caerostris darwini draft genome.</title>
        <authorList>
            <person name="Kono N."/>
            <person name="Arakawa K."/>
        </authorList>
    </citation>
    <scope>NUCLEOTIDE SEQUENCE [LARGE SCALE GENOMIC DNA]</scope>
</reference>
<evidence type="ECO:0000256" key="1">
    <source>
        <dbReference type="SAM" id="MobiDB-lite"/>
    </source>
</evidence>
<comment type="caution">
    <text evidence="2">The sequence shown here is derived from an EMBL/GenBank/DDBJ whole genome shotgun (WGS) entry which is preliminary data.</text>
</comment>
<keyword evidence="3" id="KW-1185">Reference proteome</keyword>
<organism evidence="2 3">
    <name type="scientific">Caerostris darwini</name>
    <dbReference type="NCBI Taxonomy" id="1538125"/>
    <lineage>
        <taxon>Eukaryota</taxon>
        <taxon>Metazoa</taxon>
        <taxon>Ecdysozoa</taxon>
        <taxon>Arthropoda</taxon>
        <taxon>Chelicerata</taxon>
        <taxon>Arachnida</taxon>
        <taxon>Araneae</taxon>
        <taxon>Araneomorphae</taxon>
        <taxon>Entelegynae</taxon>
        <taxon>Araneoidea</taxon>
        <taxon>Araneidae</taxon>
        <taxon>Caerostris</taxon>
    </lineage>
</organism>
<evidence type="ECO:0000313" key="2">
    <source>
        <dbReference type="EMBL" id="GIY25578.1"/>
    </source>
</evidence>
<feature type="compositionally biased region" description="Basic and acidic residues" evidence="1">
    <location>
        <begin position="89"/>
        <end position="101"/>
    </location>
</feature>
<feature type="region of interest" description="Disordered" evidence="1">
    <location>
        <begin position="89"/>
        <end position="143"/>
    </location>
</feature>
<dbReference type="AlphaFoldDB" id="A0AAV4S0K0"/>
<name>A0AAV4S0K0_9ARAC</name>
<protein>
    <submittedName>
        <fullName evidence="2">Uncharacterized protein</fullName>
    </submittedName>
</protein>
<accession>A0AAV4S0K0</accession>